<reference evidence="4 5" key="1">
    <citation type="journal article" date="2021" name="Sci. Rep.">
        <title>The genome of the diatom Chaetoceros tenuissimus carries an ancient integrated fragment of an extant virus.</title>
        <authorList>
            <person name="Hongo Y."/>
            <person name="Kimura K."/>
            <person name="Takaki Y."/>
            <person name="Yoshida Y."/>
            <person name="Baba S."/>
            <person name="Kobayashi G."/>
            <person name="Nagasaki K."/>
            <person name="Hano T."/>
            <person name="Tomaru Y."/>
        </authorList>
    </citation>
    <scope>NUCLEOTIDE SEQUENCE [LARGE SCALE GENOMIC DNA]</scope>
    <source>
        <strain evidence="4 5">NIES-3715</strain>
    </source>
</reference>
<dbReference type="PROSITE" id="PS50088">
    <property type="entry name" value="ANK_REPEAT"/>
    <property type="match status" value="2"/>
</dbReference>
<dbReference type="PROSITE" id="PS50297">
    <property type="entry name" value="ANK_REP_REGION"/>
    <property type="match status" value="2"/>
</dbReference>
<accession>A0AAD3D5I6</accession>
<evidence type="ECO:0000256" key="3">
    <source>
        <dbReference type="PROSITE-ProRule" id="PRU00023"/>
    </source>
</evidence>
<dbReference type="EMBL" id="BLLK01000052">
    <property type="protein sequence ID" value="GFH56429.1"/>
    <property type="molecule type" value="Genomic_DNA"/>
</dbReference>
<name>A0AAD3D5I6_9STRA</name>
<dbReference type="PANTHER" id="PTHR24123:SF141">
    <property type="entry name" value="ANKYRIN 2, ISOFORM U"/>
    <property type="match status" value="1"/>
</dbReference>
<dbReference type="Proteomes" id="UP001054902">
    <property type="component" value="Unassembled WGS sequence"/>
</dbReference>
<evidence type="ECO:0000313" key="4">
    <source>
        <dbReference type="EMBL" id="GFH56429.1"/>
    </source>
</evidence>
<dbReference type="SMART" id="SM00248">
    <property type="entry name" value="ANK"/>
    <property type="match status" value="12"/>
</dbReference>
<evidence type="ECO:0000256" key="2">
    <source>
        <dbReference type="ARBA" id="ARBA00023043"/>
    </source>
</evidence>
<feature type="repeat" description="ANK" evidence="3">
    <location>
        <begin position="298"/>
        <end position="324"/>
    </location>
</feature>
<dbReference type="InterPro" id="IPR051165">
    <property type="entry name" value="Multifunctional_ANK_Repeat"/>
</dbReference>
<dbReference type="Pfam" id="PF12796">
    <property type="entry name" value="Ank_2"/>
    <property type="match status" value="3"/>
</dbReference>
<keyword evidence="1" id="KW-0677">Repeat</keyword>
<dbReference type="AlphaFoldDB" id="A0AAD3D5I6"/>
<keyword evidence="2 3" id="KW-0040">ANK repeat</keyword>
<dbReference type="Gene3D" id="1.25.40.20">
    <property type="entry name" value="Ankyrin repeat-containing domain"/>
    <property type="match status" value="4"/>
</dbReference>
<evidence type="ECO:0000313" key="5">
    <source>
        <dbReference type="Proteomes" id="UP001054902"/>
    </source>
</evidence>
<dbReference type="PANTHER" id="PTHR24123">
    <property type="entry name" value="ANKYRIN REPEAT-CONTAINING"/>
    <property type="match status" value="1"/>
</dbReference>
<keyword evidence="5" id="KW-1185">Reference proteome</keyword>
<protein>
    <submittedName>
        <fullName evidence="4">Uncharacterized protein</fullName>
    </submittedName>
</protein>
<proteinExistence type="predicted"/>
<comment type="caution">
    <text evidence="4">The sequence shown here is derived from an EMBL/GenBank/DDBJ whole genome shotgun (WGS) entry which is preliminary data.</text>
</comment>
<organism evidence="4 5">
    <name type="scientific">Chaetoceros tenuissimus</name>
    <dbReference type="NCBI Taxonomy" id="426638"/>
    <lineage>
        <taxon>Eukaryota</taxon>
        <taxon>Sar</taxon>
        <taxon>Stramenopiles</taxon>
        <taxon>Ochrophyta</taxon>
        <taxon>Bacillariophyta</taxon>
        <taxon>Coscinodiscophyceae</taxon>
        <taxon>Chaetocerotophycidae</taxon>
        <taxon>Chaetocerotales</taxon>
        <taxon>Chaetocerotaceae</taxon>
        <taxon>Chaetoceros</taxon>
    </lineage>
</organism>
<dbReference type="InterPro" id="IPR036770">
    <property type="entry name" value="Ankyrin_rpt-contain_sf"/>
</dbReference>
<gene>
    <name evidence="4" type="ORF">CTEN210_12905</name>
</gene>
<sequence length="709" mass="81016">MRGEDFHKLLLDKKWEQVREYLDDASLLEDGFKRKLARSARMSSIKWNDDKGWNSFHVACFNNTPVDVIQKMIDSIVDGVWGILFRTNIDGDTPLHLVCRDHHNASIDVIRLLLDNRKPWNTKKLLMQQNNRGQTALHIACQNGNDDAVKLLIDKGGWELTDICDKCGKTALEYNDGKYKHLVLHFPVMSVLCKEKKWDQVRKYLDSDKEKENKKAVIEWQGERGNTSIHWACFGNAPMDIIQRMVVDYKTDLYISKGLKNDDGDTPLHLACSVRASIDVIRLLLNSKYSSLTWKNNRGQTALHIACKYEDNDEVVKLLVYFGSFYADLVESCDKDGLTAMEYNDDKFNYSVYKDLGKKHDYLQRLCKNEDWDGARKYLSSDTPSKLKEKAIWYHQQFCTEGYDPTSFHIACEENAPVDIIRQMIDIGGDDIVFKQVDCNYYTSLHFACMCGKNIDVVRLLINTGGKKLLMMTADCYEDGCEGYTALHYACAFWDYYRDDNQFDVNIVKLLLQKGGQELIHAQDKGGETALHLACSEGTIRRFLDINAIIEHLVHFGGEELVNMQNNKGNTAADYLEGNDLIENDLIEKALKKDPLYHACLFGMGIAAVKKILKTGGIEMALSRFTDGKTALHVACESENDDDQSAIIEYLVLFGGEELVAMLDDEGKIAAEYKECAYKETIDKALEKANLIRQRMTFMEPGSEYWVYF</sequence>
<dbReference type="InterPro" id="IPR002110">
    <property type="entry name" value="Ankyrin_rpt"/>
</dbReference>
<evidence type="ECO:0000256" key="1">
    <source>
        <dbReference type="ARBA" id="ARBA00022737"/>
    </source>
</evidence>
<feature type="repeat" description="ANK" evidence="3">
    <location>
        <begin position="132"/>
        <end position="156"/>
    </location>
</feature>
<dbReference type="SUPFAM" id="SSF48403">
    <property type="entry name" value="Ankyrin repeat"/>
    <property type="match status" value="2"/>
</dbReference>